<dbReference type="EMBL" id="FSQZ01000001">
    <property type="protein sequence ID" value="SIN63919.1"/>
    <property type="molecule type" value="Genomic_DNA"/>
</dbReference>
<evidence type="ECO:0000256" key="4">
    <source>
        <dbReference type="ARBA" id="ARBA00022692"/>
    </source>
</evidence>
<evidence type="ECO:0000256" key="5">
    <source>
        <dbReference type="ARBA" id="ARBA00022927"/>
    </source>
</evidence>
<keyword evidence="2" id="KW-0813">Transport</keyword>
<reference evidence="13 14" key="1">
    <citation type="submission" date="2016-11" db="EMBL/GenBank/DDBJ databases">
        <authorList>
            <person name="Varghese N."/>
            <person name="Submissions S."/>
        </authorList>
    </citation>
    <scope>NUCLEOTIDE SEQUENCE [LARGE SCALE GENOMIC DNA]</scope>
    <source>
        <strain evidence="13 14">DSM 20664</strain>
    </source>
</reference>
<name>A0ABY1JBL1_9BACT</name>
<comment type="caution">
    <text evidence="13">The sequence shown here is derived from an EMBL/GenBank/DDBJ whole genome shotgun (WGS) entry which is preliminary data.</text>
</comment>
<keyword evidence="5" id="KW-0653">Protein transport</keyword>
<evidence type="ECO:0000256" key="10">
    <source>
        <dbReference type="SAM" id="MobiDB-lite"/>
    </source>
</evidence>
<dbReference type="PANTHER" id="PTHR12428:SF65">
    <property type="entry name" value="CYTOCHROME C OXIDASE ASSEMBLY PROTEIN COX18, MITOCHONDRIAL"/>
    <property type="match status" value="1"/>
</dbReference>
<evidence type="ECO:0000313" key="14">
    <source>
        <dbReference type="Proteomes" id="UP000185093"/>
    </source>
</evidence>
<evidence type="ECO:0000256" key="6">
    <source>
        <dbReference type="ARBA" id="ARBA00022989"/>
    </source>
</evidence>
<keyword evidence="6 11" id="KW-1133">Transmembrane helix</keyword>
<evidence type="ECO:0000256" key="1">
    <source>
        <dbReference type="ARBA" id="ARBA00004651"/>
    </source>
</evidence>
<evidence type="ECO:0000256" key="3">
    <source>
        <dbReference type="ARBA" id="ARBA00022475"/>
    </source>
</evidence>
<feature type="domain" description="Membrane insertase YidC/Oxa/ALB C-terminal" evidence="12">
    <location>
        <begin position="26"/>
        <end position="240"/>
    </location>
</feature>
<feature type="region of interest" description="Disordered" evidence="10">
    <location>
        <begin position="255"/>
        <end position="274"/>
    </location>
</feature>
<evidence type="ECO:0000256" key="8">
    <source>
        <dbReference type="ARBA" id="ARBA00023186"/>
    </source>
</evidence>
<gene>
    <name evidence="13" type="ORF">SAMN05444368_0503</name>
</gene>
<evidence type="ECO:0000256" key="11">
    <source>
        <dbReference type="SAM" id="Phobius"/>
    </source>
</evidence>
<evidence type="ECO:0000256" key="7">
    <source>
        <dbReference type="ARBA" id="ARBA00023136"/>
    </source>
</evidence>
<dbReference type="InterPro" id="IPR028055">
    <property type="entry name" value="YidC/Oxa/ALB_C"/>
</dbReference>
<comment type="subcellular location">
    <subcellularLocation>
        <location evidence="1">Cell membrane</location>
        <topology evidence="1">Multi-pass membrane protein</topology>
    </subcellularLocation>
    <subcellularLocation>
        <location evidence="9">Membrane</location>
        <topology evidence="9">Multi-pass membrane protein</topology>
    </subcellularLocation>
</comment>
<keyword evidence="4 9" id="KW-0812">Transmembrane</keyword>
<dbReference type="CDD" id="cd20070">
    <property type="entry name" value="5TM_YidC_Alb3"/>
    <property type="match status" value="1"/>
</dbReference>
<dbReference type="Proteomes" id="UP000185093">
    <property type="component" value="Unassembled WGS sequence"/>
</dbReference>
<sequence>MGSLWQSGSDLLLGVLNFFYGISHSYGVAIILLTILVRVLLYPLSHKQLVSMKKMQQIQPRLKTLQEKYKDDKQKLNQEVMKLYREYGVNPAAGCLPLLVQLPILILLFKVIMNYDFGEEFFLGISLKHSLLSLMSQALGVATAKAGVMTVISGIVSNPAGLLNFGLYGGTLILWLLIGFVTWFQQKITTTGAASEQMAFMGWFMPLFMMFICLSLPGGVLLYWGVSSLIGVVQQVWVQRRTSVEISQKPVLYKDKPRSAEKSKAESEEVSKDV</sequence>
<feature type="transmembrane region" description="Helical" evidence="11">
    <location>
        <begin position="91"/>
        <end position="112"/>
    </location>
</feature>
<feature type="transmembrane region" description="Helical" evidence="11">
    <location>
        <begin position="162"/>
        <end position="183"/>
    </location>
</feature>
<keyword evidence="3" id="KW-1003">Cell membrane</keyword>
<organism evidence="13 14">
    <name type="scientific">Acetomicrobium flavidum</name>
    <dbReference type="NCBI Taxonomy" id="49896"/>
    <lineage>
        <taxon>Bacteria</taxon>
        <taxon>Thermotogati</taxon>
        <taxon>Synergistota</taxon>
        <taxon>Synergistia</taxon>
        <taxon>Synergistales</taxon>
        <taxon>Acetomicrobiaceae</taxon>
        <taxon>Acetomicrobium</taxon>
    </lineage>
</organism>
<keyword evidence="7 11" id="KW-0472">Membrane</keyword>
<accession>A0ABY1JBL1</accession>
<feature type="transmembrane region" description="Helical" evidence="11">
    <location>
        <begin position="203"/>
        <end position="224"/>
    </location>
</feature>
<dbReference type="RefSeq" id="WP_014806487.1">
    <property type="nucleotide sequence ID" value="NZ_DAONBL010000002.1"/>
</dbReference>
<evidence type="ECO:0000313" key="13">
    <source>
        <dbReference type="EMBL" id="SIN63919.1"/>
    </source>
</evidence>
<proteinExistence type="inferred from homology"/>
<keyword evidence="8" id="KW-0143">Chaperone</keyword>
<evidence type="ECO:0000256" key="9">
    <source>
        <dbReference type="RuleBase" id="RU003945"/>
    </source>
</evidence>
<protein>
    <submittedName>
        <fullName evidence="13">YidC/Oxa1 family membrane protein insertase</fullName>
    </submittedName>
</protein>
<evidence type="ECO:0000259" key="12">
    <source>
        <dbReference type="Pfam" id="PF02096"/>
    </source>
</evidence>
<keyword evidence="14" id="KW-1185">Reference proteome</keyword>
<feature type="transmembrane region" description="Helical" evidence="11">
    <location>
        <begin position="20"/>
        <end position="44"/>
    </location>
</feature>
<dbReference type="InterPro" id="IPR001708">
    <property type="entry name" value="YidC/ALB3/OXA1/COX18"/>
</dbReference>
<comment type="similarity">
    <text evidence="9">Belongs to the OXA1/ALB3/YidC family.</text>
</comment>
<dbReference type="PANTHER" id="PTHR12428">
    <property type="entry name" value="OXA1"/>
    <property type="match status" value="1"/>
</dbReference>
<dbReference type="InterPro" id="IPR047196">
    <property type="entry name" value="YidC_ALB_C"/>
</dbReference>
<feature type="transmembrane region" description="Helical" evidence="11">
    <location>
        <begin position="132"/>
        <end position="155"/>
    </location>
</feature>
<dbReference type="Pfam" id="PF02096">
    <property type="entry name" value="60KD_IMP"/>
    <property type="match status" value="1"/>
</dbReference>
<evidence type="ECO:0000256" key="2">
    <source>
        <dbReference type="ARBA" id="ARBA00022448"/>
    </source>
</evidence>
<dbReference type="NCBIfam" id="TIGR03592">
    <property type="entry name" value="yidC_oxa1_cterm"/>
    <property type="match status" value="1"/>
</dbReference>